<dbReference type="Proteomes" id="UP000012174">
    <property type="component" value="Unassembled WGS sequence"/>
</dbReference>
<dbReference type="KEGG" id="ela:UCREL1_10262"/>
<dbReference type="eggNOG" id="ENOG502SHQD">
    <property type="taxonomic scope" value="Eukaryota"/>
</dbReference>
<name>M7SF64_EUTLA</name>
<evidence type="ECO:0000313" key="3">
    <source>
        <dbReference type="Proteomes" id="UP000012174"/>
    </source>
</evidence>
<organism evidence="2 3">
    <name type="scientific">Eutypa lata (strain UCR-EL1)</name>
    <name type="common">Grapevine dieback disease fungus</name>
    <name type="synonym">Eutypa armeniacae</name>
    <dbReference type="NCBI Taxonomy" id="1287681"/>
    <lineage>
        <taxon>Eukaryota</taxon>
        <taxon>Fungi</taxon>
        <taxon>Dikarya</taxon>
        <taxon>Ascomycota</taxon>
        <taxon>Pezizomycotina</taxon>
        <taxon>Sordariomycetes</taxon>
        <taxon>Xylariomycetidae</taxon>
        <taxon>Xylariales</taxon>
        <taxon>Diatrypaceae</taxon>
        <taxon>Eutypa</taxon>
    </lineage>
</organism>
<protein>
    <submittedName>
        <fullName evidence="2">Uncharacterized protein</fullName>
    </submittedName>
</protein>
<dbReference type="EMBL" id="KB707371">
    <property type="protein sequence ID" value="EMR62817.1"/>
    <property type="molecule type" value="Genomic_DNA"/>
</dbReference>
<dbReference type="STRING" id="1287681.M7SF64"/>
<reference evidence="3" key="1">
    <citation type="journal article" date="2013" name="Genome Announc.">
        <title>Draft genome sequence of the grapevine dieback fungus Eutypa lata UCR-EL1.</title>
        <authorList>
            <person name="Blanco-Ulate B."/>
            <person name="Rolshausen P.E."/>
            <person name="Cantu D."/>
        </authorList>
    </citation>
    <scope>NUCLEOTIDE SEQUENCE [LARGE SCALE GENOMIC DNA]</scope>
    <source>
        <strain evidence="3">UCR-EL1</strain>
    </source>
</reference>
<feature type="signal peptide" evidence="1">
    <location>
        <begin position="1"/>
        <end position="18"/>
    </location>
</feature>
<keyword evidence="3" id="KW-1185">Reference proteome</keyword>
<dbReference type="OrthoDB" id="5370830at2759"/>
<feature type="chain" id="PRO_5004084543" evidence="1">
    <location>
        <begin position="19"/>
        <end position="276"/>
    </location>
</feature>
<sequence>MRSFTPSLLLLIAALVRASSQADTDNTSSGEGAAWVTPHEQFSSSAGVLGCKIDTNRVAYWPGSVDCNNICVSLSYEGRSVKLLRIDTSQGAHDISYDAWNYLYTGYSATEQPTTGGAVAMNYEYLDPSECADLIHTDGNKLPFSAPSGTNLLISCFDQPDSWVAQNYVLYNIVDSVCSWGYDETCTLDWPAANQAACPHTLGSLESLTSTPVYNIQYGTGQTVLASTGQVVEDGASSGGGSTGIKGLNGAISSTYQLGSLLGFWVALQCVFLGFI</sequence>
<dbReference type="HOGENOM" id="CLU_083928_0_0_1"/>
<dbReference type="PANTHER" id="PTHR38850:SF2">
    <property type="entry name" value="CERATO-PLATANIN"/>
    <property type="match status" value="1"/>
</dbReference>
<dbReference type="AlphaFoldDB" id="M7SF64"/>
<evidence type="ECO:0000256" key="1">
    <source>
        <dbReference type="SAM" id="SignalP"/>
    </source>
</evidence>
<dbReference type="OMA" id="DQSQGAH"/>
<accession>M7SF64</accession>
<gene>
    <name evidence="2" type="ORF">UCREL1_10262</name>
</gene>
<evidence type="ECO:0000313" key="2">
    <source>
        <dbReference type="EMBL" id="EMR62817.1"/>
    </source>
</evidence>
<keyword evidence="1" id="KW-0732">Signal</keyword>
<dbReference type="PANTHER" id="PTHR38850">
    <property type="entry name" value="CERATO-PLATANIN"/>
    <property type="match status" value="1"/>
</dbReference>
<proteinExistence type="predicted"/>